<dbReference type="Pfam" id="PF02811">
    <property type="entry name" value="PHP"/>
    <property type="match status" value="1"/>
</dbReference>
<dbReference type="CDD" id="cd07438">
    <property type="entry name" value="PHP_HisPPase_AMP"/>
    <property type="match status" value="1"/>
</dbReference>
<dbReference type="Proteomes" id="UP000373449">
    <property type="component" value="Unassembled WGS sequence"/>
</dbReference>
<sequence>MTDIPLDSPDNAPAEMPRFPIYDLHSHTLASDGMLTPAQLVARAVEMRVSVLAITDHDTTAGLEEAHQAIIQQALPLRLVNGVEISTVWENFDIHIVGLGIDPQSPAMIALLADQAGRRQIRAEEIARRLEKHQIPDALAGAKAFAGDAGITRAHFARYLVEIGKAPNMAQVFKKYLAKGKTGYVPPQWCTISDAVEAIHLAGGQAVLAHPARYDLSPKWLRRLIIDFKQAGGEAIEVAQCQQAPDERTQLARYAEEYQLLASQGSDFHFPCAWLELGRRLSLPDKVIPVWQDWFK</sequence>
<reference evidence="2 3" key="1">
    <citation type="submission" date="2019-03" db="EMBL/GenBank/DDBJ databases">
        <authorList>
            <consortium name="Pathogen Informatics"/>
        </authorList>
    </citation>
    <scope>NUCLEOTIDE SEQUENCE [LARGE SCALE GENOMIC DNA]</scope>
    <source>
        <strain evidence="2 3">NCTC12282</strain>
    </source>
</reference>
<feature type="domain" description="Polymerase/histidinol phosphatase N-terminal" evidence="1">
    <location>
        <begin position="22"/>
        <end position="89"/>
    </location>
</feature>
<dbReference type="PANTHER" id="PTHR42924:SF3">
    <property type="entry name" value="POLYMERASE_HISTIDINOL PHOSPHATASE N-TERMINAL DOMAIN-CONTAINING PROTEIN"/>
    <property type="match status" value="1"/>
</dbReference>
<dbReference type="InterPro" id="IPR004013">
    <property type="entry name" value="PHP_dom"/>
</dbReference>
<protein>
    <submittedName>
        <fullName evidence="2">Histidinol phosphatase and related hydrolases of the PHP family</fullName>
    </submittedName>
</protein>
<accession>A0A484ZRF9</accession>
<dbReference type="AlphaFoldDB" id="A0A484ZRF9"/>
<dbReference type="Gene3D" id="3.20.20.140">
    <property type="entry name" value="Metal-dependent hydrolases"/>
    <property type="match status" value="1"/>
</dbReference>
<organism evidence="2 3">
    <name type="scientific">Budvicia aquatica</name>
    <dbReference type="NCBI Taxonomy" id="82979"/>
    <lineage>
        <taxon>Bacteria</taxon>
        <taxon>Pseudomonadati</taxon>
        <taxon>Pseudomonadota</taxon>
        <taxon>Gammaproteobacteria</taxon>
        <taxon>Enterobacterales</taxon>
        <taxon>Budviciaceae</taxon>
        <taxon>Budvicia</taxon>
    </lineage>
</organism>
<gene>
    <name evidence="2" type="ORF">NCTC12282_05010</name>
</gene>
<dbReference type="Gene3D" id="1.10.150.650">
    <property type="match status" value="1"/>
</dbReference>
<keyword evidence="2" id="KW-0378">Hydrolase</keyword>
<proteinExistence type="predicted"/>
<dbReference type="EMBL" id="CAADJA010000002">
    <property type="protein sequence ID" value="VFS51367.1"/>
    <property type="molecule type" value="Genomic_DNA"/>
</dbReference>
<dbReference type="InterPro" id="IPR052018">
    <property type="entry name" value="PHP_domain"/>
</dbReference>
<dbReference type="NCBIfam" id="NF047791">
    <property type="entry name" value="RNaseRnm"/>
    <property type="match status" value="1"/>
</dbReference>
<dbReference type="GO" id="GO:0035312">
    <property type="term" value="F:5'-3' DNA exonuclease activity"/>
    <property type="evidence" value="ECO:0007669"/>
    <property type="project" value="TreeGrafter"/>
</dbReference>
<dbReference type="InterPro" id="IPR016195">
    <property type="entry name" value="Pol/histidinol_Pase-like"/>
</dbReference>
<dbReference type="SUPFAM" id="SSF89550">
    <property type="entry name" value="PHP domain-like"/>
    <property type="match status" value="1"/>
</dbReference>
<evidence type="ECO:0000313" key="2">
    <source>
        <dbReference type="EMBL" id="VFS51367.1"/>
    </source>
</evidence>
<dbReference type="GO" id="GO:0004534">
    <property type="term" value="F:5'-3' RNA exonuclease activity"/>
    <property type="evidence" value="ECO:0007669"/>
    <property type="project" value="TreeGrafter"/>
</dbReference>
<dbReference type="SMART" id="SM00481">
    <property type="entry name" value="POLIIIAc"/>
    <property type="match status" value="1"/>
</dbReference>
<evidence type="ECO:0000313" key="3">
    <source>
        <dbReference type="Proteomes" id="UP000373449"/>
    </source>
</evidence>
<dbReference type="InterPro" id="IPR003141">
    <property type="entry name" value="Pol/His_phosphatase_N"/>
</dbReference>
<name>A0A484ZRF9_9GAMM</name>
<evidence type="ECO:0000259" key="1">
    <source>
        <dbReference type="SMART" id="SM00481"/>
    </source>
</evidence>
<dbReference type="PANTHER" id="PTHR42924">
    <property type="entry name" value="EXONUCLEASE"/>
    <property type="match status" value="1"/>
</dbReference>